<dbReference type="Gramene" id="KGN57599">
    <property type="protein sequence ID" value="KGN57599"/>
    <property type="gene ID" value="Csa_3G223300"/>
</dbReference>
<reference evidence="6 7" key="4">
    <citation type="journal article" date="2011" name="BMC Genomics">
        <title>RNA-Seq improves annotation of protein-coding genes in the cucumber genome.</title>
        <authorList>
            <person name="Li Z."/>
            <person name="Zhang Z."/>
            <person name="Yan P."/>
            <person name="Huang S."/>
            <person name="Fei Z."/>
            <person name="Lin K."/>
        </authorList>
    </citation>
    <scope>NUCLEOTIDE SEQUENCE [LARGE SCALE GENOMIC DNA]</scope>
    <source>
        <strain evidence="7">cv. 9930</strain>
    </source>
</reference>
<evidence type="ECO:0000256" key="2">
    <source>
        <dbReference type="ARBA" id="ARBA00022741"/>
    </source>
</evidence>
<dbReference type="Gene3D" id="3.40.50.620">
    <property type="entry name" value="HUPs"/>
    <property type="match status" value="1"/>
</dbReference>
<dbReference type="InterPro" id="IPR014729">
    <property type="entry name" value="Rossmann-like_a/b/a_fold"/>
</dbReference>
<reference evidence="6 7" key="3">
    <citation type="journal article" date="2010" name="BMC Genomics">
        <title>Transcriptome sequencing and comparative analysis of cucumber flowers with different sex types.</title>
        <authorList>
            <person name="Guo S."/>
            <person name="Zheng Y."/>
            <person name="Joung J.G."/>
            <person name="Liu S."/>
            <person name="Zhang Z."/>
            <person name="Crasta O.R."/>
            <person name="Sobral B.W."/>
            <person name="Xu Y."/>
            <person name="Huang S."/>
            <person name="Fei Z."/>
        </authorList>
    </citation>
    <scope>NUCLEOTIDE SEQUENCE [LARGE SCALE GENOMIC DNA]</scope>
    <source>
        <strain evidence="7">cv. 9930</strain>
    </source>
</reference>
<sequence length="83" mass="9424">MELMSFSILTIYTTMDCPGMPYVSCLEESDSGDETSARVERVEKGMCGRSRPIFFRGVPTVVTKLFNIVELDVAVFEKKDYQQ</sequence>
<protein>
    <recommendedName>
        <fullName evidence="1">Pantoate--beta-alanine ligase</fullName>
    </recommendedName>
    <alternativeName>
        <fullName evidence="5">Pantoate-activating enzyme</fullName>
    </alternativeName>
    <alternativeName>
        <fullName evidence="4">Pantothenate synthetase</fullName>
    </alternativeName>
</protein>
<evidence type="ECO:0000313" key="7">
    <source>
        <dbReference type="Proteomes" id="UP000029981"/>
    </source>
</evidence>
<organism evidence="6 7">
    <name type="scientific">Cucumis sativus</name>
    <name type="common">Cucumber</name>
    <dbReference type="NCBI Taxonomy" id="3659"/>
    <lineage>
        <taxon>Eukaryota</taxon>
        <taxon>Viridiplantae</taxon>
        <taxon>Streptophyta</taxon>
        <taxon>Embryophyta</taxon>
        <taxon>Tracheophyta</taxon>
        <taxon>Spermatophyta</taxon>
        <taxon>Magnoliopsida</taxon>
        <taxon>eudicotyledons</taxon>
        <taxon>Gunneridae</taxon>
        <taxon>Pentapetalae</taxon>
        <taxon>rosids</taxon>
        <taxon>fabids</taxon>
        <taxon>Cucurbitales</taxon>
        <taxon>Cucurbitaceae</taxon>
        <taxon>Benincaseae</taxon>
        <taxon>Cucumis</taxon>
    </lineage>
</organism>
<keyword evidence="2" id="KW-0547">Nucleotide-binding</keyword>
<evidence type="ECO:0000256" key="1">
    <source>
        <dbReference type="ARBA" id="ARBA00015647"/>
    </source>
</evidence>
<dbReference type="SUPFAM" id="SSF52374">
    <property type="entry name" value="Nucleotidylyl transferase"/>
    <property type="match status" value="1"/>
</dbReference>
<evidence type="ECO:0000256" key="5">
    <source>
        <dbReference type="ARBA" id="ARBA00032806"/>
    </source>
</evidence>
<gene>
    <name evidence="6" type="ORF">Csa_3G223300</name>
</gene>
<dbReference type="STRING" id="3659.A0A0A0L9F0"/>
<dbReference type="AlphaFoldDB" id="A0A0A0L9F0"/>
<dbReference type="Pfam" id="PF02569">
    <property type="entry name" value="Pantoate_ligase"/>
    <property type="match status" value="1"/>
</dbReference>
<dbReference type="PANTHER" id="PTHR21299">
    <property type="entry name" value="CYTIDYLATE KINASE/PANTOATE-BETA-ALANINE LIGASE"/>
    <property type="match status" value="1"/>
</dbReference>
<dbReference type="GO" id="GO:0015940">
    <property type="term" value="P:pantothenate biosynthetic process"/>
    <property type="evidence" value="ECO:0007669"/>
    <property type="project" value="InterPro"/>
</dbReference>
<dbReference type="PANTHER" id="PTHR21299:SF1">
    <property type="entry name" value="PANTOATE--BETA-ALANINE LIGASE"/>
    <property type="match status" value="1"/>
</dbReference>
<proteinExistence type="predicted"/>
<evidence type="ECO:0000256" key="3">
    <source>
        <dbReference type="ARBA" id="ARBA00022840"/>
    </source>
</evidence>
<dbReference type="InterPro" id="IPR003721">
    <property type="entry name" value="Pantoate_ligase"/>
</dbReference>
<evidence type="ECO:0000256" key="4">
    <source>
        <dbReference type="ARBA" id="ARBA00029902"/>
    </source>
</evidence>
<keyword evidence="3" id="KW-0067">ATP-binding</keyword>
<dbReference type="GO" id="GO:0004592">
    <property type="term" value="F:pantoate-beta-alanine ligase activity"/>
    <property type="evidence" value="ECO:0007669"/>
    <property type="project" value="InterPro"/>
</dbReference>
<dbReference type="Proteomes" id="UP000029981">
    <property type="component" value="Chromosome 3"/>
</dbReference>
<keyword evidence="7" id="KW-1185">Reference proteome</keyword>
<accession>A0A0A0L9F0</accession>
<evidence type="ECO:0000313" key="6">
    <source>
        <dbReference type="EMBL" id="KGN57599.1"/>
    </source>
</evidence>
<name>A0A0A0L9F0_CUCSA</name>
<dbReference type="GO" id="GO:0005524">
    <property type="term" value="F:ATP binding"/>
    <property type="evidence" value="ECO:0007669"/>
    <property type="project" value="UniProtKB-KW"/>
</dbReference>
<reference evidence="6 7" key="1">
    <citation type="journal article" date="2009" name="Nat. Genet.">
        <title>The genome of the cucumber, Cucumis sativus L.</title>
        <authorList>
            <person name="Huang S."/>
            <person name="Li R."/>
            <person name="Zhang Z."/>
            <person name="Li L."/>
            <person name="Gu X."/>
            <person name="Fan W."/>
            <person name="Lucas W.J."/>
            <person name="Wang X."/>
            <person name="Xie B."/>
            <person name="Ni P."/>
            <person name="Ren Y."/>
            <person name="Zhu H."/>
            <person name="Li J."/>
            <person name="Lin K."/>
            <person name="Jin W."/>
            <person name="Fei Z."/>
            <person name="Li G."/>
            <person name="Staub J."/>
            <person name="Kilian A."/>
            <person name="van der Vossen E.A."/>
            <person name="Wu Y."/>
            <person name="Guo J."/>
            <person name="He J."/>
            <person name="Jia Z."/>
            <person name="Ren Y."/>
            <person name="Tian G."/>
            <person name="Lu Y."/>
            <person name="Ruan J."/>
            <person name="Qian W."/>
            <person name="Wang M."/>
            <person name="Huang Q."/>
            <person name="Li B."/>
            <person name="Xuan Z."/>
            <person name="Cao J."/>
            <person name="Asan"/>
            <person name="Wu Z."/>
            <person name="Zhang J."/>
            <person name="Cai Q."/>
            <person name="Bai Y."/>
            <person name="Zhao B."/>
            <person name="Han Y."/>
            <person name="Li Y."/>
            <person name="Li X."/>
            <person name="Wang S."/>
            <person name="Shi Q."/>
            <person name="Liu S."/>
            <person name="Cho W.K."/>
            <person name="Kim J.Y."/>
            <person name="Xu Y."/>
            <person name="Heller-Uszynska K."/>
            <person name="Miao H."/>
            <person name="Cheng Z."/>
            <person name="Zhang S."/>
            <person name="Wu J."/>
            <person name="Yang Y."/>
            <person name="Kang H."/>
            <person name="Li M."/>
            <person name="Liang H."/>
            <person name="Ren X."/>
            <person name="Shi Z."/>
            <person name="Wen M."/>
            <person name="Jian M."/>
            <person name="Yang H."/>
            <person name="Zhang G."/>
            <person name="Yang Z."/>
            <person name="Chen R."/>
            <person name="Liu S."/>
            <person name="Li J."/>
            <person name="Ma L."/>
            <person name="Liu H."/>
            <person name="Zhou Y."/>
            <person name="Zhao J."/>
            <person name="Fang X."/>
            <person name="Li G."/>
            <person name="Fang L."/>
            <person name="Li Y."/>
            <person name="Liu D."/>
            <person name="Zheng H."/>
            <person name="Zhang Y."/>
            <person name="Qin N."/>
            <person name="Li Z."/>
            <person name="Yang G."/>
            <person name="Yang S."/>
            <person name="Bolund L."/>
            <person name="Kristiansen K."/>
            <person name="Zheng H."/>
            <person name="Li S."/>
            <person name="Zhang X."/>
            <person name="Yang H."/>
            <person name="Wang J."/>
            <person name="Sun R."/>
            <person name="Zhang B."/>
            <person name="Jiang S."/>
            <person name="Wang J."/>
            <person name="Du Y."/>
            <person name="Li S."/>
        </authorList>
    </citation>
    <scope>NUCLEOTIDE SEQUENCE [LARGE SCALE GENOMIC DNA]</scope>
    <source>
        <strain evidence="7">cv. 9930</strain>
    </source>
</reference>
<reference evidence="6 7" key="2">
    <citation type="journal article" date="2009" name="PLoS ONE">
        <title>An integrated genetic and cytogenetic map of the cucumber genome.</title>
        <authorList>
            <person name="Ren Y."/>
            <person name="Zhang Z."/>
            <person name="Liu J."/>
            <person name="Staub J.E."/>
            <person name="Han Y."/>
            <person name="Cheng Z."/>
            <person name="Li X."/>
            <person name="Lu J."/>
            <person name="Miao H."/>
            <person name="Kang H."/>
            <person name="Xie B."/>
            <person name="Gu X."/>
            <person name="Wang X."/>
            <person name="Du Y."/>
            <person name="Jin W."/>
            <person name="Huang S."/>
        </authorList>
    </citation>
    <scope>NUCLEOTIDE SEQUENCE [LARGE SCALE GENOMIC DNA]</scope>
    <source>
        <strain evidence="7">cv. 9930</strain>
    </source>
</reference>
<dbReference type="EMBL" id="CM002924">
    <property type="protein sequence ID" value="KGN57599.1"/>
    <property type="molecule type" value="Genomic_DNA"/>
</dbReference>